<proteinExistence type="predicted"/>
<evidence type="ECO:0000313" key="2">
    <source>
        <dbReference type="Proteomes" id="UP000799755"/>
    </source>
</evidence>
<evidence type="ECO:0000313" key="1">
    <source>
        <dbReference type="EMBL" id="KAF2468529.1"/>
    </source>
</evidence>
<dbReference type="EMBL" id="MU003515">
    <property type="protein sequence ID" value="KAF2468529.1"/>
    <property type="molecule type" value="Genomic_DNA"/>
</dbReference>
<name>A0ACB6QND8_9PLEO</name>
<sequence>MSVAGPWRTMHGDVSGDDLLGAGGSGSLRLACVTADLVPVTSLPFCHFTTPSPDCLCACPLHYSANKTSFVCYRCFCETLWTPLQLLPAPTPPTPPHRPPPIASKPPPPPPQPTSRYRLSRDPYLLRPPSPVNTQRSRRAFTPPAEANLSTRCN</sequence>
<comment type="caution">
    <text evidence="1">The sequence shown here is derived from an EMBL/GenBank/DDBJ whole genome shotgun (WGS) entry which is preliminary data.</text>
</comment>
<reference evidence="1" key="1">
    <citation type="journal article" date="2020" name="Stud. Mycol.">
        <title>101 Dothideomycetes genomes: a test case for predicting lifestyles and emergence of pathogens.</title>
        <authorList>
            <person name="Haridas S."/>
            <person name="Albert R."/>
            <person name="Binder M."/>
            <person name="Bloem J."/>
            <person name="Labutti K."/>
            <person name="Salamov A."/>
            <person name="Andreopoulos B."/>
            <person name="Baker S."/>
            <person name="Barry K."/>
            <person name="Bills G."/>
            <person name="Bluhm B."/>
            <person name="Cannon C."/>
            <person name="Castanera R."/>
            <person name="Culley D."/>
            <person name="Daum C."/>
            <person name="Ezra D."/>
            <person name="Gonzalez J."/>
            <person name="Henrissat B."/>
            <person name="Kuo A."/>
            <person name="Liang C."/>
            <person name="Lipzen A."/>
            <person name="Lutzoni F."/>
            <person name="Magnuson J."/>
            <person name="Mondo S."/>
            <person name="Nolan M."/>
            <person name="Ohm R."/>
            <person name="Pangilinan J."/>
            <person name="Park H.-J."/>
            <person name="Ramirez L."/>
            <person name="Alfaro M."/>
            <person name="Sun H."/>
            <person name="Tritt A."/>
            <person name="Yoshinaga Y."/>
            <person name="Zwiers L.-H."/>
            <person name="Turgeon B."/>
            <person name="Goodwin S."/>
            <person name="Spatafora J."/>
            <person name="Crous P."/>
            <person name="Grigoriev I."/>
        </authorList>
    </citation>
    <scope>NUCLEOTIDE SEQUENCE</scope>
    <source>
        <strain evidence="1">ATCC 200398</strain>
    </source>
</reference>
<keyword evidence="2" id="KW-1185">Reference proteome</keyword>
<dbReference type="Proteomes" id="UP000799755">
    <property type="component" value="Unassembled WGS sequence"/>
</dbReference>
<protein>
    <submittedName>
        <fullName evidence="1">Uncharacterized protein</fullName>
    </submittedName>
</protein>
<gene>
    <name evidence="1" type="ORF">BDR25DRAFT_55676</name>
</gene>
<accession>A0ACB6QND8</accession>
<organism evidence="1 2">
    <name type="scientific">Lindgomyces ingoldianus</name>
    <dbReference type="NCBI Taxonomy" id="673940"/>
    <lineage>
        <taxon>Eukaryota</taxon>
        <taxon>Fungi</taxon>
        <taxon>Dikarya</taxon>
        <taxon>Ascomycota</taxon>
        <taxon>Pezizomycotina</taxon>
        <taxon>Dothideomycetes</taxon>
        <taxon>Pleosporomycetidae</taxon>
        <taxon>Pleosporales</taxon>
        <taxon>Lindgomycetaceae</taxon>
        <taxon>Lindgomyces</taxon>
    </lineage>
</organism>